<keyword evidence="3" id="KW-1185">Reference proteome</keyword>
<dbReference type="EMBL" id="JAOPKB010000005">
    <property type="protein sequence ID" value="MCU4973372.1"/>
    <property type="molecule type" value="Genomic_DNA"/>
</dbReference>
<dbReference type="Proteomes" id="UP001320972">
    <property type="component" value="Unassembled WGS sequence"/>
</dbReference>
<sequence>MIGKQRWAIADGYIPEESTGPEPELTSHDTVCILNAGDEEATVELEVFFTDREPVGPYEETVPANRTKHIRFNGLEDPEEIPKGTPFACVIESDVPVVCQQTRLDSRQAENALLSTIAHAGDS</sequence>
<comment type="caution">
    <text evidence="1">The sequence shown here is derived from an EMBL/GenBank/DDBJ whole genome shotgun (WGS) entry which is preliminary data.</text>
</comment>
<dbReference type="InterPro" id="IPR009794">
    <property type="entry name" value="ASRT"/>
</dbReference>
<dbReference type="Proteomes" id="UP001321018">
    <property type="component" value="Unassembled WGS sequence"/>
</dbReference>
<dbReference type="InterPro" id="IPR036698">
    <property type="entry name" value="TM1070-like_sf"/>
</dbReference>
<evidence type="ECO:0000313" key="1">
    <source>
        <dbReference type="EMBL" id="MCU4741413.1"/>
    </source>
</evidence>
<dbReference type="PIRSF" id="PIRSF008711">
    <property type="entry name" value="UCP008711"/>
    <property type="match status" value="1"/>
</dbReference>
<evidence type="ECO:0000313" key="3">
    <source>
        <dbReference type="Proteomes" id="UP001320972"/>
    </source>
</evidence>
<gene>
    <name evidence="2" type="ORF">OB955_11530</name>
    <name evidence="1" type="ORF">OB960_08355</name>
</gene>
<dbReference type="EMBL" id="JAOPKA010000004">
    <property type="protein sequence ID" value="MCU4741413.1"/>
    <property type="molecule type" value="Genomic_DNA"/>
</dbReference>
<proteinExistence type="predicted"/>
<protein>
    <submittedName>
        <fullName evidence="1">Sensory rhodopsin transducer</fullName>
    </submittedName>
</protein>
<accession>A0AAP3E1F4</accession>
<dbReference type="RefSeq" id="WP_338003476.1">
    <property type="nucleotide sequence ID" value="NZ_JAOPKA010000004.1"/>
</dbReference>
<name>A0AAP3E1F4_9EURY</name>
<dbReference type="SUPFAM" id="SSF89232">
    <property type="entry name" value="Hypothetical protein TM1070"/>
    <property type="match status" value="1"/>
</dbReference>
<dbReference type="Pfam" id="PF07100">
    <property type="entry name" value="ASRT"/>
    <property type="match status" value="1"/>
</dbReference>
<reference evidence="1 3" key="1">
    <citation type="submission" date="2022-09" db="EMBL/GenBank/DDBJ databases">
        <title>Enrichment on poylsaccharides allowed isolation of novel metabolic and taxonomic groups of Haloarchaea.</title>
        <authorList>
            <person name="Sorokin D.Y."/>
            <person name="Elcheninov A.G."/>
            <person name="Khizhniak T.V."/>
            <person name="Kolganova T.V."/>
            <person name="Kublanov I.V."/>
        </authorList>
    </citation>
    <scope>NUCLEOTIDE SEQUENCE</scope>
    <source>
        <strain evidence="2 3">AArc-m2/3/4</strain>
        <strain evidence="1">AArc-xg1-1</strain>
    </source>
</reference>
<dbReference type="AlphaFoldDB" id="A0AAP3E1F4"/>
<evidence type="ECO:0000313" key="2">
    <source>
        <dbReference type="EMBL" id="MCU4973372.1"/>
    </source>
</evidence>
<evidence type="ECO:0000313" key="4">
    <source>
        <dbReference type="Proteomes" id="UP001321018"/>
    </source>
</evidence>
<organism evidence="1 4">
    <name type="scientific">Natronoglomus mannanivorans</name>
    <dbReference type="NCBI Taxonomy" id="2979990"/>
    <lineage>
        <taxon>Archaea</taxon>
        <taxon>Methanobacteriati</taxon>
        <taxon>Methanobacteriota</taxon>
        <taxon>Stenosarchaea group</taxon>
        <taxon>Halobacteria</taxon>
        <taxon>Halobacteriales</taxon>
        <taxon>Natrialbaceae</taxon>
        <taxon>Natronoglomus</taxon>
    </lineage>
</organism>
<dbReference type="Gene3D" id="2.60.290.11">
    <property type="entry name" value="TM1070-like"/>
    <property type="match status" value="1"/>
</dbReference>